<evidence type="ECO:0000313" key="2">
    <source>
        <dbReference type="Proteomes" id="UP000005237"/>
    </source>
</evidence>
<keyword evidence="2" id="KW-1185">Reference proteome</keyword>
<dbReference type="AlphaFoldDB" id="A0A8R1IFR4"/>
<reference evidence="1" key="2">
    <citation type="submission" date="2022-06" db="UniProtKB">
        <authorList>
            <consortium name="EnsemblMetazoa"/>
        </authorList>
    </citation>
    <scope>IDENTIFICATION</scope>
    <source>
        <strain evidence="1">DF5081</strain>
    </source>
</reference>
<proteinExistence type="predicted"/>
<dbReference type="Proteomes" id="UP000005237">
    <property type="component" value="Unassembled WGS sequence"/>
</dbReference>
<accession>A0A8R1IFR4</accession>
<protein>
    <submittedName>
        <fullName evidence="1">Uncharacterized protein</fullName>
    </submittedName>
</protein>
<name>A0A8R1IFR4_CAEJA</name>
<organism evidence="1 2">
    <name type="scientific">Caenorhabditis japonica</name>
    <dbReference type="NCBI Taxonomy" id="281687"/>
    <lineage>
        <taxon>Eukaryota</taxon>
        <taxon>Metazoa</taxon>
        <taxon>Ecdysozoa</taxon>
        <taxon>Nematoda</taxon>
        <taxon>Chromadorea</taxon>
        <taxon>Rhabditida</taxon>
        <taxon>Rhabditina</taxon>
        <taxon>Rhabditomorpha</taxon>
        <taxon>Rhabditoidea</taxon>
        <taxon>Rhabditidae</taxon>
        <taxon>Peloderinae</taxon>
        <taxon>Caenorhabditis</taxon>
    </lineage>
</organism>
<sequence>MTSGMFEKLSKDAMKQLVKKMLDEDSLSTSMDFVFYRRCNPSNSSYSVQICGKINTSRKFGMVKRIAPIGKFVNGGLLYRYYDMSHTAVFPHLTNCNFTTATTPDGDVRGDDRKRIYAAQRSLYNCRQIGTSTWGRPMCKGATT</sequence>
<dbReference type="EnsemblMetazoa" id="CJA31994.1">
    <property type="protein sequence ID" value="CJA31994.1"/>
    <property type="gene ID" value="WBGene00207841"/>
</dbReference>
<reference evidence="2" key="1">
    <citation type="submission" date="2010-08" db="EMBL/GenBank/DDBJ databases">
        <authorList>
            <consortium name="Caenorhabditis japonica Sequencing Consortium"/>
            <person name="Wilson R.K."/>
        </authorList>
    </citation>
    <scope>NUCLEOTIDE SEQUENCE [LARGE SCALE GENOMIC DNA]</scope>
    <source>
        <strain evidence="2">DF5081</strain>
    </source>
</reference>
<evidence type="ECO:0000313" key="1">
    <source>
        <dbReference type="EnsemblMetazoa" id="CJA31994.1"/>
    </source>
</evidence>